<keyword evidence="3" id="KW-1185">Reference proteome</keyword>
<organism evidence="2 3">
    <name type="scientific">Capillimicrobium parvum</name>
    <dbReference type="NCBI Taxonomy" id="2884022"/>
    <lineage>
        <taxon>Bacteria</taxon>
        <taxon>Bacillati</taxon>
        <taxon>Actinomycetota</taxon>
        <taxon>Thermoleophilia</taxon>
        <taxon>Solirubrobacterales</taxon>
        <taxon>Capillimicrobiaceae</taxon>
        <taxon>Capillimicrobium</taxon>
    </lineage>
</organism>
<accession>A0A9E6XYB6</accession>
<reference evidence="2" key="1">
    <citation type="journal article" date="2022" name="Int. J. Syst. Evol. Microbiol.">
        <title>Pseudomonas aegrilactucae sp. nov. and Pseudomonas morbosilactucae sp. nov., pathogens causing bacterial rot of lettuce in Japan.</title>
        <authorList>
            <person name="Sawada H."/>
            <person name="Fujikawa T."/>
            <person name="Satou M."/>
        </authorList>
    </citation>
    <scope>NUCLEOTIDE SEQUENCE</scope>
    <source>
        <strain evidence="2">0166_1</strain>
    </source>
</reference>
<dbReference type="AlphaFoldDB" id="A0A9E6XYB6"/>
<proteinExistence type="predicted"/>
<feature type="signal peptide" evidence="1">
    <location>
        <begin position="1"/>
        <end position="37"/>
    </location>
</feature>
<dbReference type="EMBL" id="CP087164">
    <property type="protein sequence ID" value="UGS36626.1"/>
    <property type="molecule type" value="Genomic_DNA"/>
</dbReference>
<name>A0A9E6XYB6_9ACTN</name>
<dbReference type="Proteomes" id="UP001162834">
    <property type="component" value="Chromosome"/>
</dbReference>
<keyword evidence="1" id="KW-0732">Signal</keyword>
<protein>
    <submittedName>
        <fullName evidence="2">Uncharacterized protein</fullName>
    </submittedName>
</protein>
<evidence type="ECO:0000256" key="1">
    <source>
        <dbReference type="SAM" id="SignalP"/>
    </source>
</evidence>
<evidence type="ECO:0000313" key="3">
    <source>
        <dbReference type="Proteomes" id="UP001162834"/>
    </source>
</evidence>
<feature type="chain" id="PRO_5039140327" evidence="1">
    <location>
        <begin position="38"/>
        <end position="332"/>
    </location>
</feature>
<dbReference type="KEGG" id="sbae:DSM104329_03034"/>
<gene>
    <name evidence="2" type="ORF">DSM104329_03034</name>
</gene>
<evidence type="ECO:0000313" key="2">
    <source>
        <dbReference type="EMBL" id="UGS36626.1"/>
    </source>
</evidence>
<sequence length="332" mass="35386">MKAPDPSSPRFRLPRVTRLRRLLLPAALLLTCVPAAAAHAQAQAPAGGGSSTTNCPSFQVLNNDRIGNLQLPAGAYDITVNTPSTLTCAAASDLFRQFLEDFDGRLGGGWQITISTATFSRSTPRQSFSVARTGAQPSNGGSPIQPDIGGGTCPATFQVLHEDHIGDLAVPAGNYRLNLLSAERMTCDQAASSLASFLQDYNGRLPRPWFVDAETGTFLNGSINVGFWIEPVSGTPFRTVLKLPGDGTPCAGTFQVLHNDKIGALNVPKGHYLFVPLAQSNLSCKQVVTLLRRFLAAPQNQLPGQWVVARKSGTFTDGRGSKVGFRIKPAQT</sequence>